<accession>A0ABW8TLW1</accession>
<feature type="transmembrane region" description="Helical" evidence="1">
    <location>
        <begin position="21"/>
        <end position="42"/>
    </location>
</feature>
<keyword evidence="1" id="KW-1133">Transmembrane helix</keyword>
<evidence type="ECO:0000256" key="1">
    <source>
        <dbReference type="SAM" id="Phobius"/>
    </source>
</evidence>
<keyword evidence="3" id="KW-1185">Reference proteome</keyword>
<reference evidence="2 3" key="1">
    <citation type="submission" date="2024-11" db="EMBL/GenBank/DDBJ databases">
        <authorList>
            <person name="Heng Y.C."/>
            <person name="Lim A.C.H."/>
            <person name="Lee J.K.Y."/>
            <person name="Kittelmann S."/>
        </authorList>
    </citation>
    <scope>NUCLEOTIDE SEQUENCE [LARGE SCALE GENOMIC DNA]</scope>
    <source>
        <strain evidence="2 3">WILCCON 0202</strain>
    </source>
</reference>
<evidence type="ECO:0000313" key="3">
    <source>
        <dbReference type="Proteomes" id="UP001623661"/>
    </source>
</evidence>
<dbReference type="EMBL" id="JBJHZY010000001">
    <property type="protein sequence ID" value="MFL0266677.1"/>
    <property type="molecule type" value="Genomic_DNA"/>
</dbReference>
<comment type="caution">
    <text evidence="2">The sequence shown here is derived from an EMBL/GenBank/DDBJ whole genome shotgun (WGS) entry which is preliminary data.</text>
</comment>
<keyword evidence="1" id="KW-0812">Transmembrane</keyword>
<organism evidence="2 3">
    <name type="scientific">Candidatus Clostridium radicumherbarum</name>
    <dbReference type="NCBI Taxonomy" id="3381662"/>
    <lineage>
        <taxon>Bacteria</taxon>
        <taxon>Bacillati</taxon>
        <taxon>Bacillota</taxon>
        <taxon>Clostridia</taxon>
        <taxon>Eubacteriales</taxon>
        <taxon>Clostridiaceae</taxon>
        <taxon>Clostridium</taxon>
    </lineage>
</organism>
<protein>
    <recommendedName>
        <fullName evidence="4">DUF2933 domain-containing protein</fullName>
    </recommendedName>
</protein>
<feature type="transmembrane region" description="Helical" evidence="1">
    <location>
        <begin position="48"/>
        <end position="69"/>
    </location>
</feature>
<dbReference type="Proteomes" id="UP001623661">
    <property type="component" value="Unassembled WGS sequence"/>
</dbReference>
<evidence type="ECO:0008006" key="4">
    <source>
        <dbReference type="Google" id="ProtNLM"/>
    </source>
</evidence>
<proteinExistence type="predicted"/>
<gene>
    <name evidence="2" type="ORF">ACJDUH_01090</name>
</gene>
<dbReference type="RefSeq" id="WP_406763306.1">
    <property type="nucleotide sequence ID" value="NZ_JBJHZY010000001.1"/>
</dbReference>
<name>A0ABW8TLW1_9CLOT</name>
<evidence type="ECO:0000313" key="2">
    <source>
        <dbReference type="EMBL" id="MFL0266677.1"/>
    </source>
</evidence>
<sequence length="102" mass="11364">MSCHEDNRGSQGIHKHSPLKHMLHMILCCGLPIVIIGFLPLITKFSPSAGSVIGRIVPFLCPLMMLSMIPMMFGGNRKESCCDDEKKNLDNNRSIELNKPVE</sequence>
<keyword evidence="1" id="KW-0472">Membrane</keyword>